<feature type="transmembrane region" description="Helical" evidence="1">
    <location>
        <begin position="80"/>
        <end position="100"/>
    </location>
</feature>
<proteinExistence type="predicted"/>
<dbReference type="EMBL" id="AOHW01000053">
    <property type="protein sequence ID" value="ELY35888.1"/>
    <property type="molecule type" value="Genomic_DNA"/>
</dbReference>
<evidence type="ECO:0000256" key="1">
    <source>
        <dbReference type="SAM" id="Phobius"/>
    </source>
</evidence>
<accession>L9VHW6</accession>
<gene>
    <name evidence="2" type="ORF">C496_22204</name>
</gene>
<evidence type="ECO:0000313" key="3">
    <source>
        <dbReference type="Proteomes" id="UP000011599"/>
    </source>
</evidence>
<feature type="transmembrane region" description="Helical" evidence="1">
    <location>
        <begin position="41"/>
        <end position="60"/>
    </location>
</feature>
<organism evidence="2 3">
    <name type="scientific">Natronorubrum tibetense GA33</name>
    <dbReference type="NCBI Taxonomy" id="1114856"/>
    <lineage>
        <taxon>Archaea</taxon>
        <taxon>Methanobacteriati</taxon>
        <taxon>Methanobacteriota</taxon>
        <taxon>Stenosarchaea group</taxon>
        <taxon>Halobacteria</taxon>
        <taxon>Halobacteriales</taxon>
        <taxon>Natrialbaceae</taxon>
        <taxon>Natronorubrum</taxon>
    </lineage>
</organism>
<keyword evidence="1" id="KW-0812">Transmembrane</keyword>
<keyword evidence="3" id="KW-1185">Reference proteome</keyword>
<keyword evidence="1" id="KW-0472">Membrane</keyword>
<sequence>MTAYAARSSPVRFALEALALAVLSAVLLVGGTQSGLVVPTFTWVTTVIVIAGIGLGVLFWRYSTDSEQGLFHPRLSGRTLVAGLLAVVAGGALWVAFVPPAYGADLVYGVLALAWTAFVLSSIE</sequence>
<dbReference type="OrthoDB" id="204600at2157"/>
<comment type="caution">
    <text evidence="2">The sequence shown here is derived from an EMBL/GenBank/DDBJ whole genome shotgun (WGS) entry which is preliminary data.</text>
</comment>
<feature type="transmembrane region" description="Helical" evidence="1">
    <location>
        <begin position="106"/>
        <end position="123"/>
    </location>
</feature>
<keyword evidence="1" id="KW-1133">Transmembrane helix</keyword>
<dbReference type="Proteomes" id="UP000011599">
    <property type="component" value="Unassembled WGS sequence"/>
</dbReference>
<reference evidence="2 3" key="1">
    <citation type="journal article" date="2014" name="PLoS Genet.">
        <title>Phylogenetically driven sequencing of extremely halophilic archaea reveals strategies for static and dynamic osmo-response.</title>
        <authorList>
            <person name="Becker E.A."/>
            <person name="Seitzer P.M."/>
            <person name="Tritt A."/>
            <person name="Larsen D."/>
            <person name="Krusor M."/>
            <person name="Yao A.I."/>
            <person name="Wu D."/>
            <person name="Madern D."/>
            <person name="Eisen J.A."/>
            <person name="Darling A.E."/>
            <person name="Facciotti M.T."/>
        </authorList>
    </citation>
    <scope>NUCLEOTIDE SEQUENCE [LARGE SCALE GENOMIC DNA]</scope>
    <source>
        <strain evidence="2 3">GA33</strain>
    </source>
</reference>
<dbReference type="RefSeq" id="WP_006092743.1">
    <property type="nucleotide sequence ID" value="NZ_AOHW01000053.1"/>
</dbReference>
<dbReference type="AlphaFoldDB" id="L9VHW6"/>
<protein>
    <submittedName>
        <fullName evidence="2">Uncharacterized protein</fullName>
    </submittedName>
</protein>
<dbReference type="PATRIC" id="fig|1114856.3.peg.4588"/>
<evidence type="ECO:0000313" key="2">
    <source>
        <dbReference type="EMBL" id="ELY35888.1"/>
    </source>
</evidence>
<name>L9VHW6_9EURY</name>
<dbReference type="eggNOG" id="ENOG502N5Z0">
    <property type="taxonomic scope" value="Archaea"/>
</dbReference>